<comment type="caution">
    <text evidence="2">The sequence shown here is derived from an EMBL/GenBank/DDBJ whole genome shotgun (WGS) entry which is preliminary data.</text>
</comment>
<keyword evidence="1" id="KW-1133">Transmembrane helix</keyword>
<feature type="transmembrane region" description="Helical" evidence="1">
    <location>
        <begin position="100"/>
        <end position="121"/>
    </location>
</feature>
<feature type="transmembrane region" description="Helical" evidence="1">
    <location>
        <begin position="216"/>
        <end position="234"/>
    </location>
</feature>
<dbReference type="OrthoDB" id="7064527at2"/>
<accession>A0A437QLQ4</accession>
<keyword evidence="1" id="KW-0812">Transmembrane</keyword>
<sequence length="306" mass="33777">MSNNSPSAIELSTTVTAREVLELCKYRPDLLLTADPPQQSEQWKLDLIDFCVATADLKPNERQSLCTAKIVTAYTKLCSITLPVTGASIIHSKSPDITSLYLLNIIFLLVCLSSLVIANIYTYSPLPADGNNSGNGWQILSDYSVHYYPVLSGLLWGGLGSCVYLLKKVNDISQSREFDPDVFTGIFSRIMLGATLGWVVVNIFDMDTLDMDGVSVPAVAFLTGLSVKVVYGFLEKVVGELELKLNLHSLKSNNVPKQSFKDQLAQFQLKLDPSADLELFKACSELRKQLEKQQQQADHSSQNSTE</sequence>
<name>A0A437QLQ4_9GAMM</name>
<gene>
    <name evidence="2" type="ORF">EOE67_14535</name>
</gene>
<feature type="transmembrane region" description="Helical" evidence="1">
    <location>
        <begin position="186"/>
        <end position="204"/>
    </location>
</feature>
<evidence type="ECO:0000313" key="2">
    <source>
        <dbReference type="EMBL" id="RVU35389.1"/>
    </source>
</evidence>
<keyword evidence="1" id="KW-0472">Membrane</keyword>
<organism evidence="2 3">
    <name type="scientific">Rheinheimera riviphila</name>
    <dbReference type="NCBI Taxonomy" id="1834037"/>
    <lineage>
        <taxon>Bacteria</taxon>
        <taxon>Pseudomonadati</taxon>
        <taxon>Pseudomonadota</taxon>
        <taxon>Gammaproteobacteria</taxon>
        <taxon>Chromatiales</taxon>
        <taxon>Chromatiaceae</taxon>
        <taxon>Rheinheimera</taxon>
    </lineage>
</organism>
<protein>
    <submittedName>
        <fullName evidence="2">Uncharacterized protein</fullName>
    </submittedName>
</protein>
<dbReference type="Proteomes" id="UP000283077">
    <property type="component" value="Unassembled WGS sequence"/>
</dbReference>
<proteinExistence type="predicted"/>
<dbReference type="EMBL" id="SACS01000016">
    <property type="protein sequence ID" value="RVU35389.1"/>
    <property type="molecule type" value="Genomic_DNA"/>
</dbReference>
<reference evidence="2 3" key="1">
    <citation type="submission" date="2019-01" db="EMBL/GenBank/DDBJ databases">
        <authorList>
            <person name="Chen W.-M."/>
        </authorList>
    </citation>
    <scope>NUCLEOTIDE SEQUENCE [LARGE SCALE GENOMIC DNA]</scope>
    <source>
        <strain evidence="2 3">KYPC3</strain>
    </source>
</reference>
<feature type="transmembrane region" description="Helical" evidence="1">
    <location>
        <begin position="147"/>
        <end position="166"/>
    </location>
</feature>
<dbReference type="AlphaFoldDB" id="A0A437QLQ4"/>
<dbReference type="RefSeq" id="WP_127700063.1">
    <property type="nucleotide sequence ID" value="NZ_SACS01000016.1"/>
</dbReference>
<keyword evidence="3" id="KW-1185">Reference proteome</keyword>
<evidence type="ECO:0000313" key="3">
    <source>
        <dbReference type="Proteomes" id="UP000283077"/>
    </source>
</evidence>
<evidence type="ECO:0000256" key="1">
    <source>
        <dbReference type="SAM" id="Phobius"/>
    </source>
</evidence>